<feature type="region of interest" description="Disordered" evidence="1">
    <location>
        <begin position="92"/>
        <end position="114"/>
    </location>
</feature>
<feature type="region of interest" description="Disordered" evidence="1">
    <location>
        <begin position="502"/>
        <end position="551"/>
    </location>
</feature>
<gene>
    <name evidence="3" type="ORF">SPARVUS_LOCUS16003270</name>
</gene>
<feature type="compositionally biased region" description="Basic and acidic residues" evidence="1">
    <location>
        <begin position="423"/>
        <end position="434"/>
    </location>
</feature>
<feature type="compositionally biased region" description="Basic and acidic residues" evidence="1">
    <location>
        <begin position="542"/>
        <end position="551"/>
    </location>
</feature>
<evidence type="ECO:0000313" key="4">
    <source>
        <dbReference type="Proteomes" id="UP001162483"/>
    </source>
</evidence>
<dbReference type="SUPFAM" id="SSF82708">
    <property type="entry name" value="R3H domain"/>
    <property type="match status" value="1"/>
</dbReference>
<feature type="compositionally biased region" description="Basic and acidic residues" evidence="1">
    <location>
        <begin position="516"/>
        <end position="532"/>
    </location>
</feature>
<dbReference type="Proteomes" id="UP001162483">
    <property type="component" value="Unassembled WGS sequence"/>
</dbReference>
<feature type="region of interest" description="Disordered" evidence="1">
    <location>
        <begin position="194"/>
        <end position="220"/>
    </location>
</feature>
<evidence type="ECO:0000313" key="3">
    <source>
        <dbReference type="EMBL" id="CAI9620593.1"/>
    </source>
</evidence>
<dbReference type="PANTHER" id="PTHR21678">
    <property type="entry name" value="GROWTH INHIBITION AND DIFFERENTIATION RELATED PROTEIN 88"/>
    <property type="match status" value="1"/>
</dbReference>
<feature type="region of interest" description="Disordered" evidence="1">
    <location>
        <begin position="423"/>
        <end position="452"/>
    </location>
</feature>
<dbReference type="PANTHER" id="PTHR21678:SF6">
    <property type="entry name" value="R3H AND COILED-COIL DOMAIN-CONTAINING PROTEIN 1"/>
    <property type="match status" value="1"/>
</dbReference>
<organism evidence="3 4">
    <name type="scientific">Staurois parvus</name>
    <dbReference type="NCBI Taxonomy" id="386267"/>
    <lineage>
        <taxon>Eukaryota</taxon>
        <taxon>Metazoa</taxon>
        <taxon>Chordata</taxon>
        <taxon>Craniata</taxon>
        <taxon>Vertebrata</taxon>
        <taxon>Euteleostomi</taxon>
        <taxon>Amphibia</taxon>
        <taxon>Batrachia</taxon>
        <taxon>Anura</taxon>
        <taxon>Neobatrachia</taxon>
        <taxon>Ranoidea</taxon>
        <taxon>Ranidae</taxon>
        <taxon>Staurois</taxon>
    </lineage>
</organism>
<feature type="domain" description="R3H" evidence="2">
    <location>
        <begin position="7"/>
        <end position="59"/>
    </location>
</feature>
<comment type="caution">
    <text evidence="3">The sequence shown here is derived from an EMBL/GenBank/DDBJ whole genome shotgun (WGS) entry which is preliminary data.</text>
</comment>
<dbReference type="InterPro" id="IPR001374">
    <property type="entry name" value="R3H_dom"/>
</dbReference>
<sequence length="713" mass="80344">MLVSAELDHFLQQGNLKAVLLFPPVSSRLRYLIHRLTEPYGELSSFSVGEGWQRRTVICYAEIRLPPSQSEESRSNAADKNYSRFWSGSYNKKAQTSRGRQKWRQRNNARPDRALYGAKGKPWWKVKEEQRMKEREESQTKEPEVRACHRYTYHKGQLVQVTKKDNMNGQGSVVFETGKIEALDIAKESLVDLEPEQGSQGNKLPKGRLSSQDVPEKMDRDMPDALDTVEHNTKEEGQNVPVSVIAKPQEADVSYEQENPETTRKDHTEGGLTSSCLNELSKSLEGLEVGEEIQEKQDEDEIKNASGELNNLAKRSENQRVVEKEAENEENLEKVWHDLEEEKVSPVPVQRSQEMDKGNVEKTLESHIGSYNKMEDYEMRTEDVRGKDNNTSVIDLIYDTGESERTEDYSAAITETAVCGRVPEEAVTESKPDNRCSPSVEHNDGNNESVTGNNKLEIPSVFVEIETASLESASNTLLENVYCAPNVDSGSSTIDEKVQEVSGSNFTEPTMPESHLTSDKAGEEDQSLKELSKTTSSCMQTEVEKSEGNDDQQKMLEQIMTEIIAHVSEKNVHIQPLLADFSEFAEIQVDHGRFGHIIEVYGFSSTLGTEDLMEPFQKYRDSGFHLQWVDQSHALGIFSSPKKAYAASCKTHPAMKFRPLSQGSRQSKILAYEKTACLQPCKDRPQTDASVAKRMVNRALGQQKQEADQSVKE</sequence>
<dbReference type="Gene3D" id="3.30.70.330">
    <property type="match status" value="1"/>
</dbReference>
<evidence type="ECO:0000256" key="1">
    <source>
        <dbReference type="SAM" id="MobiDB-lite"/>
    </source>
</evidence>
<keyword evidence="4" id="KW-1185">Reference proteome</keyword>
<dbReference type="InterPro" id="IPR039884">
    <property type="entry name" value="R3HC1/R3HCL"/>
</dbReference>
<feature type="region of interest" description="Disordered" evidence="1">
    <location>
        <begin position="251"/>
        <end position="274"/>
    </location>
</feature>
<dbReference type="InterPro" id="IPR036867">
    <property type="entry name" value="R3H_dom_sf"/>
</dbReference>
<dbReference type="EMBL" id="CATNWA010020958">
    <property type="protein sequence ID" value="CAI9620593.1"/>
    <property type="molecule type" value="Genomic_DNA"/>
</dbReference>
<feature type="compositionally biased region" description="Basic and acidic residues" evidence="1">
    <location>
        <begin position="314"/>
        <end position="332"/>
    </location>
</feature>
<feature type="region of interest" description="Disordered" evidence="1">
    <location>
        <begin position="294"/>
        <end position="332"/>
    </location>
</feature>
<reference evidence="3" key="1">
    <citation type="submission" date="2023-05" db="EMBL/GenBank/DDBJ databases">
        <authorList>
            <person name="Stuckert A."/>
        </authorList>
    </citation>
    <scope>NUCLEOTIDE SEQUENCE</scope>
</reference>
<dbReference type="Pfam" id="PF01424">
    <property type="entry name" value="R3H"/>
    <property type="match status" value="1"/>
</dbReference>
<proteinExistence type="predicted"/>
<protein>
    <recommendedName>
        <fullName evidence="2">R3H domain-containing protein</fullName>
    </recommendedName>
</protein>
<dbReference type="Gene3D" id="3.30.1370.50">
    <property type="entry name" value="R3H-like domain"/>
    <property type="match status" value="1"/>
</dbReference>
<dbReference type="InterPro" id="IPR012677">
    <property type="entry name" value="Nucleotide-bd_a/b_plait_sf"/>
</dbReference>
<evidence type="ECO:0000259" key="2">
    <source>
        <dbReference type="Pfam" id="PF01424"/>
    </source>
</evidence>
<name>A0ABN9HFM1_9NEOB</name>
<accession>A0ABN9HFM1</accession>